<dbReference type="EMBL" id="VHLH01000004">
    <property type="protein sequence ID" value="TPW31175.1"/>
    <property type="molecule type" value="Genomic_DNA"/>
</dbReference>
<protein>
    <recommendedName>
        <fullName evidence="5">Fibronectin type-III domain-containing protein</fullName>
    </recommendedName>
</protein>
<evidence type="ECO:0000256" key="1">
    <source>
        <dbReference type="SAM" id="MobiDB-lite"/>
    </source>
</evidence>
<dbReference type="AlphaFoldDB" id="A0A506UE94"/>
<proteinExistence type="predicted"/>
<gene>
    <name evidence="3" type="ORF">FJU11_02965</name>
</gene>
<reference evidence="3 4" key="1">
    <citation type="submission" date="2019-06" db="EMBL/GenBank/DDBJ databases">
        <authorList>
            <person name="Li M."/>
        </authorList>
    </citation>
    <scope>NUCLEOTIDE SEQUENCE [LARGE SCALE GENOMIC DNA]</scope>
    <source>
        <strain evidence="3 4">BGMRC6574</strain>
    </source>
</reference>
<dbReference type="Proteomes" id="UP000320314">
    <property type="component" value="Unassembled WGS sequence"/>
</dbReference>
<feature type="compositionally biased region" description="Basic and acidic residues" evidence="1">
    <location>
        <begin position="251"/>
        <end position="267"/>
    </location>
</feature>
<comment type="caution">
    <text evidence="3">The sequence shown here is derived from an EMBL/GenBank/DDBJ whole genome shotgun (WGS) entry which is preliminary data.</text>
</comment>
<evidence type="ECO:0000256" key="2">
    <source>
        <dbReference type="SAM" id="SignalP"/>
    </source>
</evidence>
<evidence type="ECO:0000313" key="3">
    <source>
        <dbReference type="EMBL" id="TPW31175.1"/>
    </source>
</evidence>
<evidence type="ECO:0000313" key="4">
    <source>
        <dbReference type="Proteomes" id="UP000320314"/>
    </source>
</evidence>
<feature type="chain" id="PRO_5021231720" description="Fibronectin type-III domain-containing protein" evidence="2">
    <location>
        <begin position="25"/>
        <end position="739"/>
    </location>
</feature>
<feature type="region of interest" description="Disordered" evidence="1">
    <location>
        <begin position="251"/>
        <end position="275"/>
    </location>
</feature>
<evidence type="ECO:0008006" key="5">
    <source>
        <dbReference type="Google" id="ProtNLM"/>
    </source>
</evidence>
<name>A0A506UE94_9HYPH</name>
<feature type="signal peptide" evidence="2">
    <location>
        <begin position="1"/>
        <end position="24"/>
    </location>
</feature>
<sequence length="739" mass="80482">MRVMRPLKMLAGALLMSTALTAPAKADPVSGLVALISSGLNAVGATVATQAIVGQAIVGVAGSALGQAAIVAGLSYAANSLLANKPSAPPPQALQSNFTTDQKKRYYASGELRLGGIVTFAEAKDGRLYKQIAHADAEVTEDIQMYLDNIPVTFHDGGNGVETDEFYESDEDPYFYLFSRHGTVDQAAQEKLTSVFSEWTERHVGAGVSDTLLRVRQMSNKHRARYYVFRGVLGLGEPDITRAAMYGRYYDPRNDSTRGGDGDERPDQPSTWGPSKGNIALLIAQHRMDPERFAMSPDDINWANIAEQADICDETVVDRYGDSIKRYRGSVIIDKSEESNIEAENRLMAACDAIRFEDEDGRFGIYVGKYVEPDVVLTDADVFEIESNENDDGETDYTHYYGIYTEPAFAYKESSTAQWVSDDWKQGQPIKTKDVTLHVLLDHNTGVRAVKATARRQSAKRSLAVTAGLRARRLRSRRFVRLSLGDANLSGVYEVASLAPGEDGLTQHLTLISTDASNWTLLPGEEGDRPNLNITVQNNGGSIDNIDPADMQIVSQTIEGAGVRFVADFPVPSRPDYIVQIQYREKGDTIWDEFAMKTEDGAGRSGGVAIGTTYQIRWRVTTITGSSSGWSDIVEIKASGDSTAPAEGVLGTLTVINSTVQVPWRNANDRRVSAALIYRSATNDFSSATDLYGPIYSSPNQQLQQQDNPGSGTWYYWVVMQSATGVASDPDGPGSVSIA</sequence>
<organism evidence="3 4">
    <name type="scientific">Pararhizobium mangrovi</name>
    <dbReference type="NCBI Taxonomy" id="2590452"/>
    <lineage>
        <taxon>Bacteria</taxon>
        <taxon>Pseudomonadati</taxon>
        <taxon>Pseudomonadota</taxon>
        <taxon>Alphaproteobacteria</taxon>
        <taxon>Hyphomicrobiales</taxon>
        <taxon>Rhizobiaceae</taxon>
        <taxon>Rhizobium/Agrobacterium group</taxon>
        <taxon>Pararhizobium</taxon>
    </lineage>
</organism>
<dbReference type="OrthoDB" id="7822067at2"/>
<accession>A0A506UE94</accession>
<dbReference type="RefSeq" id="WP_141165536.1">
    <property type="nucleotide sequence ID" value="NZ_VHLH01000004.1"/>
</dbReference>
<keyword evidence="2" id="KW-0732">Signal</keyword>
<keyword evidence="4" id="KW-1185">Reference proteome</keyword>